<evidence type="ECO:0000256" key="2">
    <source>
        <dbReference type="ARBA" id="ARBA00023125"/>
    </source>
</evidence>
<dbReference type="Pfam" id="PF10298">
    <property type="entry name" value="WhiA_N"/>
    <property type="match status" value="1"/>
</dbReference>
<dbReference type="Pfam" id="PF02650">
    <property type="entry name" value="HTH_WhiA"/>
    <property type="match status" value="1"/>
</dbReference>
<organism evidence="8 9">
    <name type="scientific">Mycoplasma putrefaciens (strain ATCC 15718 / NCTC 10155 / C30 KS-1 / KS-1)</name>
    <dbReference type="NCBI Taxonomy" id="743965"/>
    <lineage>
        <taxon>Bacteria</taxon>
        <taxon>Bacillati</taxon>
        <taxon>Mycoplasmatota</taxon>
        <taxon>Mollicutes</taxon>
        <taxon>Mycoplasmataceae</taxon>
        <taxon>Mycoplasma</taxon>
    </lineage>
</organism>
<dbReference type="InterPro" id="IPR023054">
    <property type="entry name" value="Sporulation_regulator_WhiA_C"/>
</dbReference>
<protein>
    <recommendedName>
        <fullName evidence="4">Probable cell division protein WhiA</fullName>
    </recommendedName>
</protein>
<dbReference type="RefSeq" id="WP_014034864.1">
    <property type="nucleotide sequence ID" value="NC_015946.1"/>
</dbReference>
<reference evidence="8 9" key="1">
    <citation type="journal article" date="2011" name="J. Bacteriol.">
        <title>Genome Sequence of Mycoplasma putrefaciens Type Strain KS1.</title>
        <authorList>
            <person name="Calcutt M.J."/>
            <person name="Foecking M.F."/>
        </authorList>
    </citation>
    <scope>NUCLEOTIDE SEQUENCE [LARGE SCALE GENOMIC DNA]</scope>
    <source>
        <strain evidence="9">ATCC 15718 / NCTC 10155 / C30 KS-1 / KS-1</strain>
    </source>
</reference>
<evidence type="ECO:0000259" key="5">
    <source>
        <dbReference type="Pfam" id="PF02650"/>
    </source>
</evidence>
<dbReference type="GO" id="GO:0043937">
    <property type="term" value="P:regulation of sporulation"/>
    <property type="evidence" value="ECO:0007669"/>
    <property type="project" value="InterPro"/>
</dbReference>
<name>A0A7U3ZS50_MYCPK</name>
<dbReference type="Gene3D" id="3.10.28.10">
    <property type="entry name" value="Homing endonucleases"/>
    <property type="match status" value="1"/>
</dbReference>
<dbReference type="Proteomes" id="UP000008907">
    <property type="component" value="Chromosome"/>
</dbReference>
<comment type="function">
    <text evidence="4">Involved in cell division and chromosome segregation.</text>
</comment>
<dbReference type="PANTHER" id="PTHR37307">
    <property type="entry name" value="CELL DIVISION PROTEIN WHIA-RELATED"/>
    <property type="match status" value="1"/>
</dbReference>
<feature type="domain" description="Sporulation transcription regulator WhiA N-terminal" evidence="6">
    <location>
        <begin position="20"/>
        <end position="103"/>
    </location>
</feature>
<evidence type="ECO:0000256" key="4">
    <source>
        <dbReference type="HAMAP-Rule" id="MF_01420"/>
    </source>
</evidence>
<sequence>MSFALDVKEEIVTHSFNQDQKLAYLSGFIRYSSDIIFSNNTQKIRFSTISNKIARTLLSFSKEFFKGEIEVSIIQSQVLKKNKTFVLTLIGDIDNFLQTLKIYDQNNQKVYDFKIAENQKNKTSILRAYIAGIFTATGSVNSPKTSNYHLEIQFKTLIDATNFINITKSLGFKFKLLERNANRFICYLKKSIMVSDFLKLIDASNAVLAFENERISRDVYNSINRVNNIDISNQTKILKAGKKQVATINYLKQTNQFFLLSKKCQVLADLRVENPEYSYQELAEEMQELGYQITKSGVSNLFRTMDKYLK</sequence>
<dbReference type="InterPro" id="IPR018478">
    <property type="entry name" value="Sporu_reg_WhiA_N_dom"/>
</dbReference>
<dbReference type="KEGG" id="mpf:MPUT_0104"/>
<evidence type="ECO:0000313" key="8">
    <source>
        <dbReference type="EMBL" id="AEM68508.1"/>
    </source>
</evidence>
<keyword evidence="3 4" id="KW-0131">Cell cycle</keyword>
<proteinExistence type="inferred from homology"/>
<dbReference type="GO" id="GO:0003677">
    <property type="term" value="F:DNA binding"/>
    <property type="evidence" value="ECO:0007669"/>
    <property type="project" value="UniProtKB-UniRule"/>
</dbReference>
<dbReference type="HAMAP" id="MF_01420">
    <property type="entry name" value="HTH_type_WhiA"/>
    <property type="match status" value="1"/>
</dbReference>
<feature type="domain" description="Sporulation regulator WhiA C-terminal" evidence="5">
    <location>
        <begin position="223"/>
        <end position="307"/>
    </location>
</feature>
<dbReference type="InterPro" id="IPR039518">
    <property type="entry name" value="WhiA_LAGLIDADG_dom"/>
</dbReference>
<gene>
    <name evidence="4" type="primary">whiA</name>
    <name evidence="8" type="ordered locus">MPUT_0104</name>
</gene>
<dbReference type="PANTHER" id="PTHR37307:SF1">
    <property type="entry name" value="CELL DIVISION PROTEIN WHIA-RELATED"/>
    <property type="match status" value="1"/>
</dbReference>
<dbReference type="SUPFAM" id="SSF55608">
    <property type="entry name" value="Homing endonucleases"/>
    <property type="match status" value="1"/>
</dbReference>
<feature type="domain" description="WhiA LAGLIDADG-like" evidence="7">
    <location>
        <begin position="127"/>
        <end position="219"/>
    </location>
</feature>
<dbReference type="Pfam" id="PF14527">
    <property type="entry name" value="LAGLIDADG_WhiA"/>
    <property type="match status" value="1"/>
</dbReference>
<dbReference type="InterPro" id="IPR003802">
    <property type="entry name" value="Sporulation_regulator_WhiA"/>
</dbReference>
<evidence type="ECO:0000313" key="9">
    <source>
        <dbReference type="Proteomes" id="UP000008907"/>
    </source>
</evidence>
<keyword evidence="1 4" id="KW-0132">Cell division</keyword>
<dbReference type="AlphaFoldDB" id="A0A7U3ZS50"/>
<keyword evidence="2 4" id="KW-0238">DNA-binding</keyword>
<dbReference type="NCBIfam" id="TIGR00647">
    <property type="entry name" value="DNA_bind_WhiA"/>
    <property type="match status" value="1"/>
</dbReference>
<evidence type="ECO:0000259" key="7">
    <source>
        <dbReference type="Pfam" id="PF14527"/>
    </source>
</evidence>
<dbReference type="InterPro" id="IPR027434">
    <property type="entry name" value="Homing_endonucl"/>
</dbReference>
<evidence type="ECO:0000256" key="1">
    <source>
        <dbReference type="ARBA" id="ARBA00022618"/>
    </source>
</evidence>
<comment type="similarity">
    <text evidence="4">Belongs to the WhiA family.</text>
</comment>
<evidence type="ECO:0000259" key="6">
    <source>
        <dbReference type="Pfam" id="PF10298"/>
    </source>
</evidence>
<dbReference type="EMBL" id="CP003021">
    <property type="protein sequence ID" value="AEM68508.1"/>
    <property type="molecule type" value="Genomic_DNA"/>
</dbReference>
<dbReference type="GO" id="GO:0051301">
    <property type="term" value="P:cell division"/>
    <property type="evidence" value="ECO:0007669"/>
    <property type="project" value="UniProtKB-UniRule"/>
</dbReference>
<accession>A0A7U3ZS50</accession>
<evidence type="ECO:0000256" key="3">
    <source>
        <dbReference type="ARBA" id="ARBA00023306"/>
    </source>
</evidence>